<evidence type="ECO:0000313" key="5">
    <source>
        <dbReference type="Proteomes" id="UP001143400"/>
    </source>
</evidence>
<keyword evidence="4" id="KW-1185">Reference proteome</keyword>
<dbReference type="Proteomes" id="UP000758856">
    <property type="component" value="Unassembled WGS sequence"/>
</dbReference>
<dbReference type="Proteomes" id="UP001143400">
    <property type="component" value="Unassembled WGS sequence"/>
</dbReference>
<reference evidence="2" key="1">
    <citation type="journal article" date="2014" name="Int. J. Syst. Evol. Microbiol.">
        <title>Complete genome sequence of Corynebacterium casei LMG S-19264T (=DSM 44701T), isolated from a smear-ripened cheese.</title>
        <authorList>
            <consortium name="US DOE Joint Genome Institute (JGI-PGF)"/>
            <person name="Walter F."/>
            <person name="Albersmeier A."/>
            <person name="Kalinowski J."/>
            <person name="Ruckert C."/>
        </authorList>
    </citation>
    <scope>NUCLEOTIDE SEQUENCE</scope>
    <source>
        <strain evidence="2">VKM B-1606</strain>
    </source>
</reference>
<reference evidence="2" key="3">
    <citation type="submission" date="2023-01" db="EMBL/GenBank/DDBJ databases">
        <authorList>
            <person name="Sun Q."/>
            <person name="Evtushenko L."/>
        </authorList>
    </citation>
    <scope>NUCLEOTIDE SEQUENCE</scope>
    <source>
        <strain evidence="2">VKM B-1606</strain>
    </source>
</reference>
<evidence type="ECO:0000313" key="3">
    <source>
        <dbReference type="EMBL" id="MBM7853131.1"/>
    </source>
</evidence>
<reference evidence="3 4" key="2">
    <citation type="submission" date="2021-01" db="EMBL/GenBank/DDBJ databases">
        <title>Genomic Encyclopedia of Type Strains, Phase IV (KMG-IV): sequencing the most valuable type-strain genomes for metagenomic binning, comparative biology and taxonomic classification.</title>
        <authorList>
            <person name="Goeker M."/>
        </authorList>
    </citation>
    <scope>NUCLEOTIDE SEQUENCE [LARGE SCALE GENOMIC DNA]</scope>
    <source>
        <strain evidence="3 4">DSM 6130</strain>
    </source>
</reference>
<sequence>MSVSRNAARAVLLVACGFALGGCDLEKYKGTRGLPPAPTNLAYPSVGVTPPQRPGRLRTPEEQKTLEADLLARGKR</sequence>
<evidence type="ECO:0000313" key="2">
    <source>
        <dbReference type="EMBL" id="GLK57655.1"/>
    </source>
</evidence>
<protein>
    <recommendedName>
        <fullName evidence="6">Lipoprotein</fullName>
    </recommendedName>
</protein>
<proteinExistence type="predicted"/>
<gene>
    <name evidence="2" type="ORF">GCM10008170_36750</name>
    <name evidence="3" type="ORF">JOD31_003382</name>
</gene>
<dbReference type="EMBL" id="BSFF01000010">
    <property type="protein sequence ID" value="GLK57655.1"/>
    <property type="molecule type" value="Genomic_DNA"/>
</dbReference>
<accession>A0A9W6MTC5</accession>
<evidence type="ECO:0000256" key="1">
    <source>
        <dbReference type="SAM" id="MobiDB-lite"/>
    </source>
</evidence>
<comment type="caution">
    <text evidence="2">The sequence shown here is derived from an EMBL/GenBank/DDBJ whole genome shotgun (WGS) entry which is preliminary data.</text>
</comment>
<name>A0A9W6MTC5_9HYPH</name>
<dbReference type="PROSITE" id="PS51257">
    <property type="entry name" value="PROKAR_LIPOPROTEIN"/>
    <property type="match status" value="1"/>
</dbReference>
<feature type="region of interest" description="Disordered" evidence="1">
    <location>
        <begin position="41"/>
        <end position="76"/>
    </location>
</feature>
<feature type="compositionally biased region" description="Basic and acidic residues" evidence="1">
    <location>
        <begin position="58"/>
        <end position="76"/>
    </location>
</feature>
<evidence type="ECO:0000313" key="4">
    <source>
        <dbReference type="Proteomes" id="UP000758856"/>
    </source>
</evidence>
<dbReference type="EMBL" id="JAFBCY010000004">
    <property type="protein sequence ID" value="MBM7853131.1"/>
    <property type="molecule type" value="Genomic_DNA"/>
</dbReference>
<evidence type="ECO:0008006" key="6">
    <source>
        <dbReference type="Google" id="ProtNLM"/>
    </source>
</evidence>
<organism evidence="2 5">
    <name type="scientific">Methylopila capsulata</name>
    <dbReference type="NCBI Taxonomy" id="61654"/>
    <lineage>
        <taxon>Bacteria</taxon>
        <taxon>Pseudomonadati</taxon>
        <taxon>Pseudomonadota</taxon>
        <taxon>Alphaproteobacteria</taxon>
        <taxon>Hyphomicrobiales</taxon>
        <taxon>Methylopilaceae</taxon>
        <taxon>Methylopila</taxon>
    </lineage>
</organism>
<dbReference type="RefSeq" id="WP_204951592.1">
    <property type="nucleotide sequence ID" value="NZ_BSFF01000010.1"/>
</dbReference>
<dbReference type="AlphaFoldDB" id="A0A9W6MTC5"/>